<proteinExistence type="predicted"/>
<evidence type="ECO:0000313" key="1">
    <source>
        <dbReference type="EMBL" id="KAJ8885708.1"/>
    </source>
</evidence>
<keyword evidence="2" id="KW-1185">Reference proteome</keyword>
<sequence>MPFLTGHDTLKAEILWALKVCSSQYSYKFCDISQIFKQMREKMRVHVLFWYCSLFSVSAYDSLKKPDSCVLLFDESISRKLQEMHLD</sequence>
<comment type="caution">
    <text evidence="1">The sequence shown here is derived from an EMBL/GenBank/DDBJ whole genome shotgun (WGS) entry which is preliminary data.</text>
</comment>
<dbReference type="EMBL" id="JARBHB010000004">
    <property type="protein sequence ID" value="KAJ8885708.1"/>
    <property type="molecule type" value="Genomic_DNA"/>
</dbReference>
<name>A0ABQ9HMY7_9NEOP</name>
<dbReference type="Proteomes" id="UP001159363">
    <property type="component" value="Chromosome X"/>
</dbReference>
<organism evidence="1 2">
    <name type="scientific">Dryococelus australis</name>
    <dbReference type="NCBI Taxonomy" id="614101"/>
    <lineage>
        <taxon>Eukaryota</taxon>
        <taxon>Metazoa</taxon>
        <taxon>Ecdysozoa</taxon>
        <taxon>Arthropoda</taxon>
        <taxon>Hexapoda</taxon>
        <taxon>Insecta</taxon>
        <taxon>Pterygota</taxon>
        <taxon>Neoptera</taxon>
        <taxon>Polyneoptera</taxon>
        <taxon>Phasmatodea</taxon>
        <taxon>Verophasmatodea</taxon>
        <taxon>Anareolatae</taxon>
        <taxon>Phasmatidae</taxon>
        <taxon>Eurycanthinae</taxon>
        <taxon>Dryococelus</taxon>
    </lineage>
</organism>
<gene>
    <name evidence="1" type="ORF">PR048_011906</name>
</gene>
<reference evidence="1 2" key="1">
    <citation type="submission" date="2023-02" db="EMBL/GenBank/DDBJ databases">
        <title>LHISI_Scaffold_Assembly.</title>
        <authorList>
            <person name="Stuart O.P."/>
            <person name="Cleave R."/>
            <person name="Magrath M.J.L."/>
            <person name="Mikheyev A.S."/>
        </authorList>
    </citation>
    <scope>NUCLEOTIDE SEQUENCE [LARGE SCALE GENOMIC DNA]</scope>
    <source>
        <strain evidence="1">Daus_M_001</strain>
        <tissue evidence="1">Leg muscle</tissue>
    </source>
</reference>
<protein>
    <submittedName>
        <fullName evidence="1">Uncharacterized protein</fullName>
    </submittedName>
</protein>
<evidence type="ECO:0000313" key="2">
    <source>
        <dbReference type="Proteomes" id="UP001159363"/>
    </source>
</evidence>
<accession>A0ABQ9HMY7</accession>